<name>A0A9W6JH69_9HYPH</name>
<comment type="caution">
    <text evidence="1">The sequence shown here is derived from an EMBL/GenBank/DDBJ whole genome shotgun (WGS) entry which is preliminary data.</text>
</comment>
<dbReference type="AlphaFoldDB" id="A0A9W6JH69"/>
<keyword evidence="2" id="KW-1185">Reference proteome</keyword>
<accession>A0A9W6JH69</accession>
<reference evidence="1" key="2">
    <citation type="submission" date="2023-01" db="EMBL/GenBank/DDBJ databases">
        <authorList>
            <person name="Sun Q."/>
            <person name="Evtushenko L."/>
        </authorList>
    </citation>
    <scope>NUCLEOTIDE SEQUENCE</scope>
    <source>
        <strain evidence="1">VKM B-2555</strain>
    </source>
</reference>
<sequence length="60" mass="6245">MPYTVISEAEDGPVTTTAPSVIDALFVAQALSGADPAAIRIAADDGWELTVDELEELARA</sequence>
<protein>
    <submittedName>
        <fullName evidence="1">Uncharacterized protein</fullName>
    </submittedName>
</protein>
<reference evidence="1" key="1">
    <citation type="journal article" date="2014" name="Int. J. Syst. Evol. Microbiol.">
        <title>Complete genome sequence of Corynebacterium casei LMG S-19264T (=DSM 44701T), isolated from a smear-ripened cheese.</title>
        <authorList>
            <consortium name="US DOE Joint Genome Institute (JGI-PGF)"/>
            <person name="Walter F."/>
            <person name="Albersmeier A."/>
            <person name="Kalinowski J."/>
            <person name="Ruckert C."/>
        </authorList>
    </citation>
    <scope>NUCLEOTIDE SEQUENCE</scope>
    <source>
        <strain evidence="1">VKM B-2555</strain>
    </source>
</reference>
<evidence type="ECO:0000313" key="1">
    <source>
        <dbReference type="EMBL" id="GLK77566.1"/>
    </source>
</evidence>
<dbReference type="Proteomes" id="UP001143364">
    <property type="component" value="Unassembled WGS sequence"/>
</dbReference>
<evidence type="ECO:0000313" key="2">
    <source>
        <dbReference type="Proteomes" id="UP001143364"/>
    </source>
</evidence>
<gene>
    <name evidence="1" type="ORF">GCM10008171_28200</name>
</gene>
<organism evidence="1 2">
    <name type="scientific">Methylopila jiangsuensis</name>
    <dbReference type="NCBI Taxonomy" id="586230"/>
    <lineage>
        <taxon>Bacteria</taxon>
        <taxon>Pseudomonadati</taxon>
        <taxon>Pseudomonadota</taxon>
        <taxon>Alphaproteobacteria</taxon>
        <taxon>Hyphomicrobiales</taxon>
        <taxon>Methylopilaceae</taxon>
        <taxon>Methylopila</taxon>
    </lineage>
</organism>
<dbReference type="EMBL" id="BSFK01000016">
    <property type="protein sequence ID" value="GLK77566.1"/>
    <property type="molecule type" value="Genomic_DNA"/>
</dbReference>
<dbReference type="RefSeq" id="WP_271205409.1">
    <property type="nucleotide sequence ID" value="NZ_BSFK01000016.1"/>
</dbReference>
<proteinExistence type="predicted"/>